<protein>
    <submittedName>
        <fullName evidence="1">2-polyprenyl-6-methoxyphenol hydroxylase-like FAD-dependent oxidoreductase</fullName>
    </submittedName>
</protein>
<organism evidence="1 2">
    <name type="scientific">Microlunatus parietis</name>
    <dbReference type="NCBI Taxonomy" id="682979"/>
    <lineage>
        <taxon>Bacteria</taxon>
        <taxon>Bacillati</taxon>
        <taxon>Actinomycetota</taxon>
        <taxon>Actinomycetes</taxon>
        <taxon>Propionibacteriales</taxon>
        <taxon>Propionibacteriaceae</taxon>
        <taxon>Microlunatus</taxon>
    </lineage>
</organism>
<comment type="caution">
    <text evidence="1">The sequence shown here is derived from an EMBL/GenBank/DDBJ whole genome shotgun (WGS) entry which is preliminary data.</text>
</comment>
<dbReference type="SUPFAM" id="SSF51905">
    <property type="entry name" value="FAD/NAD(P)-binding domain"/>
    <property type="match status" value="1"/>
</dbReference>
<dbReference type="InterPro" id="IPR036188">
    <property type="entry name" value="FAD/NAD-bd_sf"/>
</dbReference>
<dbReference type="RefSeq" id="WP_179752512.1">
    <property type="nucleotide sequence ID" value="NZ_JACCBU010000001.1"/>
</dbReference>
<sequence>MDGHAVILGAGFAGLLAARVLSERYERVTLIDRDPHGPGPRRGVPQAPHTHTLLCRGLIELDRLVPGLSAELVSEGALTADPGSDLLLVLGGHRLLPGPIGATTLQASRSLLDDRLRDRVLSRPGVELVTGRDVVGLVPAGIGARCAGVRTVRREPGSPAEVVPADLVVDATGRGSRLDHWLAAEWGTTVPADRLPVEIRYASMATRLPSGLPGQVRGALIAPTAECPYGLALLAVEGGRHLVTTVATGGHRAPRDEAGLHAVIRTVAPPELAEVLLAGQADGGVHGYRIPAVRRLRYDRATRLPGGVIAIGDALCGLNPVYAQGLTVAAQQAAALADELDGDPETLPQRYFRAAAAVTEAPWAMAVGSDLALPEHRERRTASSRITAALTGRIQRVATVDAAVARQFVRVMALLDPPAALTRPSFLARLVAPCARPTLPVAVG</sequence>
<dbReference type="PANTHER" id="PTHR43422">
    <property type="entry name" value="THIAMINE THIAZOLE SYNTHASE"/>
    <property type="match status" value="1"/>
</dbReference>
<keyword evidence="2" id="KW-1185">Reference proteome</keyword>
<evidence type="ECO:0000313" key="2">
    <source>
        <dbReference type="Proteomes" id="UP000569914"/>
    </source>
</evidence>
<reference evidence="1 2" key="1">
    <citation type="submission" date="2020-07" db="EMBL/GenBank/DDBJ databases">
        <title>Sequencing the genomes of 1000 actinobacteria strains.</title>
        <authorList>
            <person name="Klenk H.-P."/>
        </authorList>
    </citation>
    <scope>NUCLEOTIDE SEQUENCE [LARGE SCALE GENOMIC DNA]</scope>
    <source>
        <strain evidence="1 2">DSM 22083</strain>
    </source>
</reference>
<gene>
    <name evidence="1" type="ORF">BKA15_003320</name>
</gene>
<dbReference type="PANTHER" id="PTHR43422:SF3">
    <property type="entry name" value="THIAMINE THIAZOLE SYNTHASE"/>
    <property type="match status" value="1"/>
</dbReference>
<dbReference type="Proteomes" id="UP000569914">
    <property type="component" value="Unassembled WGS sequence"/>
</dbReference>
<dbReference type="EMBL" id="JACCBU010000001">
    <property type="protein sequence ID" value="NYE71991.1"/>
    <property type="molecule type" value="Genomic_DNA"/>
</dbReference>
<name>A0A7Y9I8K7_9ACTN</name>
<evidence type="ECO:0000313" key="1">
    <source>
        <dbReference type="EMBL" id="NYE71991.1"/>
    </source>
</evidence>
<accession>A0A7Y9I8K7</accession>
<dbReference type="AlphaFoldDB" id="A0A7Y9I8K7"/>
<dbReference type="Pfam" id="PF13450">
    <property type="entry name" value="NAD_binding_8"/>
    <property type="match status" value="1"/>
</dbReference>
<proteinExistence type="predicted"/>
<dbReference type="Gene3D" id="3.50.50.60">
    <property type="entry name" value="FAD/NAD(P)-binding domain"/>
    <property type="match status" value="1"/>
</dbReference>